<sequence>MQNRILIPVGALILTIVFTWLFYQEWSFFRWMDSLFLTGLSLLVVGFMMILIEGQFFSAFIRSTKHFFASISKKEQVIREVEEKKESAPGYRKHFPSSKIYLSTGVTFCVISLLISVIYVYFGR</sequence>
<keyword evidence="1" id="KW-1133">Transmembrane helix</keyword>
<evidence type="ECO:0000256" key="1">
    <source>
        <dbReference type="SAM" id="Phobius"/>
    </source>
</evidence>
<dbReference type="InterPro" id="IPR025007">
    <property type="entry name" value="DUF3899"/>
</dbReference>
<accession>A0ABN0VSP2</accession>
<reference evidence="3 4" key="1">
    <citation type="journal article" date="2019" name="Int. J. Syst. Evol. Microbiol.">
        <title>The Global Catalogue of Microorganisms (GCM) 10K type strain sequencing project: providing services to taxonomists for standard genome sequencing and annotation.</title>
        <authorList>
            <consortium name="The Broad Institute Genomics Platform"/>
            <consortium name="The Broad Institute Genome Sequencing Center for Infectious Disease"/>
            <person name="Wu L."/>
            <person name="Ma J."/>
        </authorList>
    </citation>
    <scope>NUCLEOTIDE SEQUENCE [LARGE SCALE GENOMIC DNA]</scope>
    <source>
        <strain evidence="3 4">JCM 9731</strain>
    </source>
</reference>
<name>A0ABN0VSP2_9BACI</name>
<organism evidence="3 4">
    <name type="scientific">Bacillus carboniphilus</name>
    <dbReference type="NCBI Taxonomy" id="86663"/>
    <lineage>
        <taxon>Bacteria</taxon>
        <taxon>Bacillati</taxon>
        <taxon>Bacillota</taxon>
        <taxon>Bacilli</taxon>
        <taxon>Bacillales</taxon>
        <taxon>Bacillaceae</taxon>
        <taxon>Bacillus</taxon>
    </lineage>
</organism>
<gene>
    <name evidence="3" type="ORF">GCM10008967_03600</name>
</gene>
<feature type="transmembrane region" description="Helical" evidence="1">
    <location>
        <begin position="5"/>
        <end position="23"/>
    </location>
</feature>
<protein>
    <recommendedName>
        <fullName evidence="2">DUF3899 domain-containing protein</fullName>
    </recommendedName>
</protein>
<keyword evidence="1" id="KW-0472">Membrane</keyword>
<keyword evidence="1" id="KW-0812">Transmembrane</keyword>
<feature type="transmembrane region" description="Helical" evidence="1">
    <location>
        <begin position="35"/>
        <end position="52"/>
    </location>
</feature>
<evidence type="ECO:0000313" key="4">
    <source>
        <dbReference type="Proteomes" id="UP001500782"/>
    </source>
</evidence>
<comment type="caution">
    <text evidence="3">The sequence shown here is derived from an EMBL/GenBank/DDBJ whole genome shotgun (WGS) entry which is preliminary data.</text>
</comment>
<proteinExistence type="predicted"/>
<evidence type="ECO:0000313" key="3">
    <source>
        <dbReference type="EMBL" id="GAA0316303.1"/>
    </source>
</evidence>
<evidence type="ECO:0000259" key="2">
    <source>
        <dbReference type="Pfam" id="PF13038"/>
    </source>
</evidence>
<keyword evidence="4" id="KW-1185">Reference proteome</keyword>
<feature type="transmembrane region" description="Helical" evidence="1">
    <location>
        <begin position="100"/>
        <end position="122"/>
    </location>
</feature>
<dbReference type="Pfam" id="PF13038">
    <property type="entry name" value="DUF3899"/>
    <property type="match status" value="1"/>
</dbReference>
<feature type="domain" description="DUF3899" evidence="2">
    <location>
        <begin position="33"/>
        <end position="116"/>
    </location>
</feature>
<dbReference type="Proteomes" id="UP001500782">
    <property type="component" value="Unassembled WGS sequence"/>
</dbReference>
<dbReference type="RefSeq" id="WP_343795804.1">
    <property type="nucleotide sequence ID" value="NZ_BAAADJ010000004.1"/>
</dbReference>
<dbReference type="EMBL" id="BAAADJ010000004">
    <property type="protein sequence ID" value="GAA0316303.1"/>
    <property type="molecule type" value="Genomic_DNA"/>
</dbReference>